<dbReference type="PANTHER" id="PTHR14386:SF2">
    <property type="entry name" value="PROTEIN FAM204A"/>
    <property type="match status" value="1"/>
</dbReference>
<evidence type="ECO:0000256" key="1">
    <source>
        <dbReference type="SAM" id="MobiDB-lite"/>
    </source>
</evidence>
<reference evidence="3" key="1">
    <citation type="submission" date="2025-08" db="UniProtKB">
        <authorList>
            <consortium name="RefSeq"/>
        </authorList>
    </citation>
    <scope>IDENTIFICATION</scope>
</reference>
<protein>
    <submittedName>
        <fullName evidence="3">Protein FAM204A-like</fullName>
    </submittedName>
</protein>
<feature type="compositionally biased region" description="Low complexity" evidence="1">
    <location>
        <begin position="110"/>
        <end position="119"/>
    </location>
</feature>
<dbReference type="Proteomes" id="UP000695022">
    <property type="component" value="Unplaced"/>
</dbReference>
<name>A0ABM1DVV3_PRICU</name>
<feature type="compositionally biased region" description="Polar residues" evidence="1">
    <location>
        <begin position="125"/>
        <end position="150"/>
    </location>
</feature>
<organism evidence="2 3">
    <name type="scientific">Priapulus caudatus</name>
    <name type="common">Priapulid worm</name>
    <dbReference type="NCBI Taxonomy" id="37621"/>
    <lineage>
        <taxon>Eukaryota</taxon>
        <taxon>Metazoa</taxon>
        <taxon>Ecdysozoa</taxon>
        <taxon>Scalidophora</taxon>
        <taxon>Priapulida</taxon>
        <taxon>Priapulimorpha</taxon>
        <taxon>Priapulimorphida</taxon>
        <taxon>Priapulidae</taxon>
        <taxon>Priapulus</taxon>
    </lineage>
</organism>
<dbReference type="InterPro" id="IPR037690">
    <property type="entry name" value="FAM204A"/>
</dbReference>
<feature type="compositionally biased region" description="Polar residues" evidence="1">
    <location>
        <begin position="14"/>
        <end position="23"/>
    </location>
</feature>
<evidence type="ECO:0000313" key="3">
    <source>
        <dbReference type="RefSeq" id="XP_014664074.1"/>
    </source>
</evidence>
<feature type="region of interest" description="Disordered" evidence="1">
    <location>
        <begin position="1"/>
        <end position="45"/>
    </location>
</feature>
<dbReference type="RefSeq" id="XP_014664074.1">
    <property type="nucleotide sequence ID" value="XM_014808588.1"/>
</dbReference>
<gene>
    <name evidence="3" type="primary">LOC106806594</name>
</gene>
<keyword evidence="2" id="KW-1185">Reference proteome</keyword>
<proteinExistence type="predicted"/>
<sequence>MMDKKHPPIIGGSVTVSVSQNASETKRPAEMPTMASGVSQEMKEKFESLRKRRELISKRSTEKRICELKRKVSEIVRKELSDPEDRLIVEGCDVSLQDRDVSNKKTCIEQQQQQHKQQQGRNGVPSDQLSHLLQSPHNKSSHQTLPSTELASWVSEPKTSSEQVTLRGDNKRLCIQDVAKYVGLNDRLKDVDHGRYGPKTKLEQRIDEAISREDFHLAERLSDHLADRQKEDESKPSKYRKKKLKWTFSKKERWETKSAM</sequence>
<dbReference type="GeneID" id="106806594"/>
<dbReference type="PANTHER" id="PTHR14386">
    <property type="entry name" value="PROTEIN FAM204A"/>
    <property type="match status" value="1"/>
</dbReference>
<feature type="region of interest" description="Disordered" evidence="1">
    <location>
        <begin position="106"/>
        <end position="161"/>
    </location>
</feature>
<evidence type="ECO:0000313" key="2">
    <source>
        <dbReference type="Proteomes" id="UP000695022"/>
    </source>
</evidence>
<accession>A0ABM1DVV3</accession>